<evidence type="ECO:0000313" key="3">
    <source>
        <dbReference type="Proteomes" id="UP000039865"/>
    </source>
</evidence>
<dbReference type="AlphaFoldDB" id="A0A077ZTA4"/>
<name>A0A077ZTA4_STYLE</name>
<feature type="region of interest" description="Disordered" evidence="1">
    <location>
        <begin position="377"/>
        <end position="444"/>
    </location>
</feature>
<keyword evidence="3" id="KW-1185">Reference proteome</keyword>
<feature type="region of interest" description="Disordered" evidence="1">
    <location>
        <begin position="695"/>
        <end position="753"/>
    </location>
</feature>
<gene>
    <name evidence="2" type="primary">Contig17489.g18601</name>
    <name evidence="2" type="ORF">STYLEM_2082</name>
</gene>
<reference evidence="2 3" key="1">
    <citation type="submission" date="2014-06" db="EMBL/GenBank/DDBJ databases">
        <authorList>
            <person name="Swart Estienne"/>
        </authorList>
    </citation>
    <scope>NUCLEOTIDE SEQUENCE [LARGE SCALE GENOMIC DNA]</scope>
    <source>
        <strain evidence="2 3">130c</strain>
    </source>
</reference>
<dbReference type="EMBL" id="CCKQ01002016">
    <property type="protein sequence ID" value="CDW73113.1"/>
    <property type="molecule type" value="Genomic_DNA"/>
</dbReference>
<feature type="region of interest" description="Disordered" evidence="1">
    <location>
        <begin position="535"/>
        <end position="582"/>
    </location>
</feature>
<feature type="compositionally biased region" description="Low complexity" evidence="1">
    <location>
        <begin position="379"/>
        <end position="395"/>
    </location>
</feature>
<feature type="compositionally biased region" description="Polar residues" evidence="1">
    <location>
        <begin position="695"/>
        <end position="716"/>
    </location>
</feature>
<dbReference type="InParanoid" id="A0A077ZTA4"/>
<dbReference type="Proteomes" id="UP000039865">
    <property type="component" value="Unassembled WGS sequence"/>
</dbReference>
<feature type="compositionally biased region" description="Basic and acidic residues" evidence="1">
    <location>
        <begin position="652"/>
        <end position="666"/>
    </location>
</feature>
<accession>A0A077ZTA4</accession>
<feature type="compositionally biased region" description="Polar residues" evidence="1">
    <location>
        <begin position="725"/>
        <end position="746"/>
    </location>
</feature>
<evidence type="ECO:0000256" key="1">
    <source>
        <dbReference type="SAM" id="MobiDB-lite"/>
    </source>
</evidence>
<feature type="region of interest" description="Disordered" evidence="1">
    <location>
        <begin position="647"/>
        <end position="683"/>
    </location>
</feature>
<protein>
    <submittedName>
        <fullName evidence="2">Uncharacterized protein</fullName>
    </submittedName>
</protein>
<feature type="compositionally biased region" description="Basic and acidic residues" evidence="1">
    <location>
        <begin position="544"/>
        <end position="560"/>
    </location>
</feature>
<proteinExistence type="predicted"/>
<organism evidence="2 3">
    <name type="scientific">Stylonychia lemnae</name>
    <name type="common">Ciliate</name>
    <dbReference type="NCBI Taxonomy" id="5949"/>
    <lineage>
        <taxon>Eukaryota</taxon>
        <taxon>Sar</taxon>
        <taxon>Alveolata</taxon>
        <taxon>Ciliophora</taxon>
        <taxon>Intramacronucleata</taxon>
        <taxon>Spirotrichea</taxon>
        <taxon>Stichotrichia</taxon>
        <taxon>Sporadotrichida</taxon>
        <taxon>Oxytrichidae</taxon>
        <taxon>Stylonychinae</taxon>
        <taxon>Stylonychia</taxon>
    </lineage>
</organism>
<evidence type="ECO:0000313" key="2">
    <source>
        <dbReference type="EMBL" id="CDW73113.1"/>
    </source>
</evidence>
<sequence>MKVLCDHAFFKKLQIFQERLLNALFKRQQDQMLELSIQLSESVYGLQTINNDSPLEKTEAFDNYQQKMKNQIEQIEFKLTDFLIRSFNLPNNQSNEIYKSLNKLNQAINIVTQIQQKASRKEYDIENIPMYLDQIKEESKVDNFHFQTISEVEDYVYQVLHKHRQLNKDRKDASLEDLMAVTATENSQDLTNKIRQLIYMDNQRGDYYSDSQSDGMPSIIQETKNFANMFFNVKDLSESIDELDPKKIKKIEFSQSIKKEKFEKSLPFTHEKIDRVVFQGTSKNKEFSIDEAKKLLKKVVKDRKVSIQSEQSFEDPGIYTDRRYQELSSLPSTIDDHFANIQVELKPQKNIISDEQSSDFYYKGSKENLQDTVKRFKPSNKNSQAQSQQNSEQSSAIKKRKLQPDQFNMEPQKKSVSRLKIIDKPEDEAPQLRRDQSQQKLNSNPSHINLALKLRSKMEQLQQQDLPKQQLISQNQLPSKQQNQVMPNIKNNEFEAFIREDILEQQQMQKIKQKKKKSQVNNSVIISDKFNVDDDNSIFTKNKKNNDHHSSGIEEKENLKKSKRKNSSLKRQGSLPKIGGQNISMINQGVNQSLLGVDMSQMHVNQSYIQPQYPQISQKINNKKQISQIGSTYNEFINKYLSVANNQKTNNKQKEDKFKNSSDQLKRSKSQGGFNNLSQNQNQNQISQAYVVNGSRKNSASKIKGSDSNQKQMQRSKSTKKHQNPNEQKQGYQIGSLNVIGSNGSGKLNKYKSAKRLVILDQ</sequence>